<feature type="transmembrane region" description="Helical" evidence="2">
    <location>
        <begin position="135"/>
        <end position="164"/>
    </location>
</feature>
<keyword evidence="4" id="KW-1185">Reference proteome</keyword>
<keyword evidence="2" id="KW-1133">Transmembrane helix</keyword>
<feature type="region of interest" description="Disordered" evidence="1">
    <location>
        <begin position="1"/>
        <end position="31"/>
    </location>
</feature>
<keyword evidence="2" id="KW-0812">Transmembrane</keyword>
<comment type="caution">
    <text evidence="3">The sequence shown here is derived from an EMBL/GenBank/DDBJ whole genome shotgun (WGS) entry which is preliminary data.</text>
</comment>
<evidence type="ECO:0000256" key="1">
    <source>
        <dbReference type="SAM" id="MobiDB-lite"/>
    </source>
</evidence>
<feature type="transmembrane region" description="Helical" evidence="2">
    <location>
        <begin position="37"/>
        <end position="56"/>
    </location>
</feature>
<organism evidence="3 4">
    <name type="scientific">Actinocatenispora comari</name>
    <dbReference type="NCBI Taxonomy" id="2807577"/>
    <lineage>
        <taxon>Bacteria</taxon>
        <taxon>Bacillati</taxon>
        <taxon>Actinomycetota</taxon>
        <taxon>Actinomycetes</taxon>
        <taxon>Micromonosporales</taxon>
        <taxon>Micromonosporaceae</taxon>
        <taxon>Actinocatenispora</taxon>
    </lineage>
</organism>
<dbReference type="Proteomes" id="UP000614996">
    <property type="component" value="Unassembled WGS sequence"/>
</dbReference>
<dbReference type="RefSeq" id="WP_225918636.1">
    <property type="nucleotide sequence ID" value="NZ_BOPO01000055.1"/>
</dbReference>
<evidence type="ECO:0000256" key="2">
    <source>
        <dbReference type="SAM" id="Phobius"/>
    </source>
</evidence>
<feature type="transmembrane region" description="Helical" evidence="2">
    <location>
        <begin position="68"/>
        <end position="89"/>
    </location>
</feature>
<reference evidence="4" key="1">
    <citation type="journal article" date="2021" name="Int. J. Syst. Evol. Microbiol.">
        <title>Actinocatenispora comari sp. nov., an endophytic actinomycete isolated from aerial parts of Comarum salesowianum.</title>
        <authorList>
            <person name="Oyunbileg N."/>
            <person name="Iizaka Y."/>
            <person name="Hamada M."/>
            <person name="Davaapurev B.O."/>
            <person name="Fukumoto A."/>
            <person name="Tsetseg B."/>
            <person name="Kato F."/>
            <person name="Tamura T."/>
            <person name="Batkhuu J."/>
            <person name="Anzai Y."/>
        </authorList>
    </citation>
    <scope>NUCLEOTIDE SEQUENCE [LARGE SCALE GENOMIC DNA]</scope>
    <source>
        <strain evidence="4">NUM-2625</strain>
    </source>
</reference>
<keyword evidence="2" id="KW-0472">Membrane</keyword>
<dbReference type="AlphaFoldDB" id="A0A8J4AG85"/>
<accession>A0A8J4AG85</accession>
<gene>
    <name evidence="3" type="ORF">NUM_33370</name>
</gene>
<feature type="compositionally biased region" description="Low complexity" evidence="1">
    <location>
        <begin position="1"/>
        <end position="10"/>
    </location>
</feature>
<feature type="transmembrane region" description="Helical" evidence="2">
    <location>
        <begin position="176"/>
        <end position="199"/>
    </location>
</feature>
<evidence type="ECO:0000313" key="4">
    <source>
        <dbReference type="Proteomes" id="UP000614996"/>
    </source>
</evidence>
<protein>
    <submittedName>
        <fullName evidence="3">Uncharacterized protein</fullName>
    </submittedName>
</protein>
<evidence type="ECO:0000313" key="3">
    <source>
        <dbReference type="EMBL" id="GIL28083.1"/>
    </source>
</evidence>
<sequence length="390" mass="41233">MAEKTAAADTAPRDRPPRADPPSRVTGPGLPDDNVHATMRVALWCVTALLLVGLSLRPLLTQHYRQHWLAVTAFVALAGVTAVSSGWVLRRRPMPPALTAVGTATALAAGYCATSAVGAGAHFGAADWSFGLVEWYLLLLLLDRVALLLAALATHLALSVALFLAAGQPDRVDIGAVGIVVLGGATVQLAVVVIARALARGTRRTTAAIAARDRMRTRLLLAEGWERGQRNDFAGQLGLTLPLLAELADGLADPRDPDTRRRCALAATQLRRLFAENDESPDPLVHEITACVDIAERRGVVVSLAVSGSTVAVPAAVRHELTGPVVAALSAARDRARVSVLRTVAEVRVAVVTDAEGARTAPPGAADVEVEYGSYGRDRRMEARWRRPSS</sequence>
<proteinExistence type="predicted"/>
<dbReference type="EMBL" id="BOPO01000055">
    <property type="protein sequence ID" value="GIL28083.1"/>
    <property type="molecule type" value="Genomic_DNA"/>
</dbReference>
<feature type="transmembrane region" description="Helical" evidence="2">
    <location>
        <begin position="101"/>
        <end position="123"/>
    </location>
</feature>
<name>A0A8J4AG85_9ACTN</name>